<dbReference type="Proteomes" id="UP001141552">
    <property type="component" value="Unassembled WGS sequence"/>
</dbReference>
<protein>
    <submittedName>
        <fullName evidence="1">Uncharacterized protein</fullName>
    </submittedName>
</protein>
<feature type="non-terminal residue" evidence="1">
    <location>
        <position position="1"/>
    </location>
</feature>
<name>A0A9Q0FPX7_9ROSI</name>
<sequence length="57" mass="6332">IPPSHIPHPEVPLLGGLLLPIVALKTLQNFRSKSPSLKFSSSRKKKHLQTLSFLFVS</sequence>
<proteinExistence type="predicted"/>
<evidence type="ECO:0000313" key="2">
    <source>
        <dbReference type="Proteomes" id="UP001141552"/>
    </source>
</evidence>
<accession>A0A9Q0FPX7</accession>
<gene>
    <name evidence="1" type="ORF">Tsubulata_049139</name>
</gene>
<organism evidence="1 2">
    <name type="scientific">Turnera subulata</name>
    <dbReference type="NCBI Taxonomy" id="218843"/>
    <lineage>
        <taxon>Eukaryota</taxon>
        <taxon>Viridiplantae</taxon>
        <taxon>Streptophyta</taxon>
        <taxon>Embryophyta</taxon>
        <taxon>Tracheophyta</taxon>
        <taxon>Spermatophyta</taxon>
        <taxon>Magnoliopsida</taxon>
        <taxon>eudicotyledons</taxon>
        <taxon>Gunneridae</taxon>
        <taxon>Pentapetalae</taxon>
        <taxon>rosids</taxon>
        <taxon>fabids</taxon>
        <taxon>Malpighiales</taxon>
        <taxon>Passifloraceae</taxon>
        <taxon>Turnera</taxon>
    </lineage>
</organism>
<dbReference type="EMBL" id="JAKUCV010004422">
    <property type="protein sequence ID" value="KAJ4835437.1"/>
    <property type="molecule type" value="Genomic_DNA"/>
</dbReference>
<evidence type="ECO:0000313" key="1">
    <source>
        <dbReference type="EMBL" id="KAJ4835437.1"/>
    </source>
</evidence>
<dbReference type="AlphaFoldDB" id="A0A9Q0FPX7"/>
<reference evidence="1" key="2">
    <citation type="journal article" date="2023" name="Plants (Basel)">
        <title>Annotation of the Turnera subulata (Passifloraceae) Draft Genome Reveals the S-Locus Evolved after the Divergence of Turneroideae from Passifloroideae in a Stepwise Manner.</title>
        <authorList>
            <person name="Henning P.M."/>
            <person name="Roalson E.H."/>
            <person name="Mir W."/>
            <person name="McCubbin A.G."/>
            <person name="Shore J.S."/>
        </authorList>
    </citation>
    <scope>NUCLEOTIDE SEQUENCE</scope>
    <source>
        <strain evidence="1">F60SS</strain>
    </source>
</reference>
<comment type="caution">
    <text evidence="1">The sequence shown here is derived from an EMBL/GenBank/DDBJ whole genome shotgun (WGS) entry which is preliminary data.</text>
</comment>
<reference evidence="1" key="1">
    <citation type="submission" date="2022-02" db="EMBL/GenBank/DDBJ databases">
        <authorList>
            <person name="Henning P.M."/>
            <person name="McCubbin A.G."/>
            <person name="Shore J.S."/>
        </authorList>
    </citation>
    <scope>NUCLEOTIDE SEQUENCE</scope>
    <source>
        <strain evidence="1">F60SS</strain>
        <tissue evidence="1">Leaves</tissue>
    </source>
</reference>
<keyword evidence="2" id="KW-1185">Reference proteome</keyword>